<evidence type="ECO:0000256" key="7">
    <source>
        <dbReference type="ARBA" id="ARBA00024033"/>
    </source>
</evidence>
<dbReference type="PATRIC" id="fig|45067.4.peg.2311"/>
<evidence type="ECO:0000256" key="2">
    <source>
        <dbReference type="ARBA" id="ARBA00022475"/>
    </source>
</evidence>
<comment type="subcellular location">
    <subcellularLocation>
        <location evidence="1">Cell membrane</location>
        <topology evidence="1">Multi-pass membrane protein</topology>
    </subcellularLocation>
</comment>
<evidence type="ECO:0000256" key="8">
    <source>
        <dbReference type="SAM" id="Phobius"/>
    </source>
</evidence>
<dbReference type="eggNOG" id="ENOG5033FUY">
    <property type="taxonomic scope" value="Bacteria"/>
</dbReference>
<feature type="transmembrane region" description="Helical" evidence="8">
    <location>
        <begin position="402"/>
        <end position="425"/>
    </location>
</feature>
<name>A0A0W0VGC2_9GAMM</name>
<dbReference type="Pfam" id="PF09594">
    <property type="entry name" value="GT87"/>
    <property type="match status" value="1"/>
</dbReference>
<dbReference type="AlphaFoldDB" id="A0A0W0VGC2"/>
<keyword evidence="10" id="KW-1185">Reference proteome</keyword>
<evidence type="ECO:0000256" key="6">
    <source>
        <dbReference type="ARBA" id="ARBA00023136"/>
    </source>
</evidence>
<evidence type="ECO:0000313" key="10">
    <source>
        <dbReference type="Proteomes" id="UP000054869"/>
    </source>
</evidence>
<keyword evidence="6 8" id="KW-0472">Membrane</keyword>
<feature type="transmembrane region" description="Helical" evidence="8">
    <location>
        <begin position="196"/>
        <end position="216"/>
    </location>
</feature>
<proteinExistence type="inferred from homology"/>
<feature type="transmembrane region" description="Helical" evidence="8">
    <location>
        <begin position="168"/>
        <end position="189"/>
    </location>
</feature>
<dbReference type="Proteomes" id="UP000054869">
    <property type="component" value="Unassembled WGS sequence"/>
</dbReference>
<dbReference type="RefSeq" id="WP_028373339.1">
    <property type="nucleotide sequence ID" value="NZ_CAAAJD010000012.1"/>
</dbReference>
<comment type="caution">
    <text evidence="9">The sequence shown here is derived from an EMBL/GenBank/DDBJ whole genome shotgun (WGS) entry which is preliminary data.</text>
</comment>
<evidence type="ECO:0000256" key="5">
    <source>
        <dbReference type="ARBA" id="ARBA00022989"/>
    </source>
</evidence>
<keyword evidence="5 8" id="KW-1133">Transmembrane helix</keyword>
<evidence type="ECO:0000313" key="9">
    <source>
        <dbReference type="EMBL" id="KTD19130.1"/>
    </source>
</evidence>
<feature type="transmembrane region" description="Helical" evidence="8">
    <location>
        <begin position="92"/>
        <end position="113"/>
    </location>
</feature>
<dbReference type="EMBL" id="LNYI01000055">
    <property type="protein sequence ID" value="KTD19130.1"/>
    <property type="molecule type" value="Genomic_DNA"/>
</dbReference>
<dbReference type="GO" id="GO:0016758">
    <property type="term" value="F:hexosyltransferase activity"/>
    <property type="evidence" value="ECO:0007669"/>
    <property type="project" value="InterPro"/>
</dbReference>
<keyword evidence="2" id="KW-1003">Cell membrane</keyword>
<dbReference type="OrthoDB" id="5659754at2"/>
<feature type="transmembrane region" description="Helical" evidence="8">
    <location>
        <begin position="6"/>
        <end position="26"/>
    </location>
</feature>
<accession>A0A0W0VGC2</accession>
<gene>
    <name evidence="9" type="ORF">Llan_2201</name>
</gene>
<protein>
    <recommendedName>
        <fullName evidence="11">DUF2029 domain-containing protein</fullName>
    </recommendedName>
</protein>
<reference evidence="9 10" key="1">
    <citation type="submission" date="2015-11" db="EMBL/GenBank/DDBJ databases">
        <title>Genomic analysis of 38 Legionella species identifies large and diverse effector repertoires.</title>
        <authorList>
            <person name="Burstein D."/>
            <person name="Amaro F."/>
            <person name="Zusman T."/>
            <person name="Lifshitz Z."/>
            <person name="Cohen O."/>
            <person name="Gilbert J.A."/>
            <person name="Pupko T."/>
            <person name="Shuman H.A."/>
            <person name="Segal G."/>
        </authorList>
    </citation>
    <scope>NUCLEOTIDE SEQUENCE [LARGE SCALE GENOMIC DNA]</scope>
    <source>
        <strain evidence="9 10">ATCC 49751</strain>
    </source>
</reference>
<dbReference type="STRING" id="45067.Llan_2201"/>
<organism evidence="9 10">
    <name type="scientific">Legionella lansingensis</name>
    <dbReference type="NCBI Taxonomy" id="45067"/>
    <lineage>
        <taxon>Bacteria</taxon>
        <taxon>Pseudomonadati</taxon>
        <taxon>Pseudomonadota</taxon>
        <taxon>Gammaproteobacteria</taxon>
        <taxon>Legionellales</taxon>
        <taxon>Legionellaceae</taxon>
        <taxon>Legionella</taxon>
    </lineage>
</organism>
<keyword evidence="4 8" id="KW-0812">Transmembrane</keyword>
<dbReference type="InterPro" id="IPR018584">
    <property type="entry name" value="GT87"/>
</dbReference>
<evidence type="ECO:0000256" key="3">
    <source>
        <dbReference type="ARBA" id="ARBA00022679"/>
    </source>
</evidence>
<keyword evidence="3" id="KW-0808">Transferase</keyword>
<feature type="transmembrane region" description="Helical" evidence="8">
    <location>
        <begin position="290"/>
        <end position="316"/>
    </location>
</feature>
<evidence type="ECO:0008006" key="11">
    <source>
        <dbReference type="Google" id="ProtNLM"/>
    </source>
</evidence>
<dbReference type="GO" id="GO:0005886">
    <property type="term" value="C:plasma membrane"/>
    <property type="evidence" value="ECO:0007669"/>
    <property type="project" value="UniProtKB-SubCell"/>
</dbReference>
<evidence type="ECO:0000256" key="4">
    <source>
        <dbReference type="ARBA" id="ARBA00022692"/>
    </source>
</evidence>
<feature type="transmembrane region" description="Helical" evidence="8">
    <location>
        <begin position="364"/>
        <end position="382"/>
    </location>
</feature>
<feature type="transmembrane region" description="Helical" evidence="8">
    <location>
        <begin position="258"/>
        <end position="278"/>
    </location>
</feature>
<evidence type="ECO:0000256" key="1">
    <source>
        <dbReference type="ARBA" id="ARBA00004651"/>
    </source>
</evidence>
<feature type="transmembrane region" description="Helical" evidence="8">
    <location>
        <begin position="125"/>
        <end position="156"/>
    </location>
</feature>
<sequence>MNLGYWQRAVLLLLLFTYSLLFYFIYTHQQGIDFASFYSAAQLLAMGENPYQILFATYLPTAKKIAANLNPPIVLLLLNPFVQLTYKTALTIWWFLSLGLGAIGAGITFHYLFPHHFLKRNWINLYLLYFSFFATLMDTAIAQIGALLLFTIMLGYHFYCQNRDYAAGIMWGFIIAAKLFPGLLFFYVLLQKRFKVFWVMLFVFLLLTLMPAFIYGSDVYYKYISMIVRVLWYGDSWNASIYGFLFRLFIDARDQTQSILWIKILYVSLFSICLLWYLRKIAQIGTEKTYSFALTLVMMLIMSPFGWLYYFSLLIFPLILTWLIIFATDGNSKGKCLWFISMFMLNFPMDYLRSTKILTIQSKLFFNSFYFYGLALLLYLVVTETRMKKVELNENNTGNKYLPVVYVIIAFGLLVPILSFLGRLFHIDWPSLTR</sequence>
<comment type="similarity">
    <text evidence="7">Belongs to the glycosyltransferase 87 family.</text>
</comment>